<evidence type="ECO:0000313" key="7">
    <source>
        <dbReference type="Proteomes" id="UP001176940"/>
    </source>
</evidence>
<dbReference type="PANTHER" id="PTHR33066:SF2">
    <property type="entry name" value="FILAGGRIN-2-LIKE"/>
    <property type="match status" value="1"/>
</dbReference>
<feature type="compositionally biased region" description="Basic and acidic residues" evidence="4">
    <location>
        <begin position="830"/>
        <end position="848"/>
    </location>
</feature>
<evidence type="ECO:0000256" key="4">
    <source>
        <dbReference type="SAM" id="MobiDB-lite"/>
    </source>
</evidence>
<dbReference type="InterPro" id="IPR010998">
    <property type="entry name" value="Integrase_recombinase_N"/>
</dbReference>
<comment type="similarity">
    <text evidence="1">Belongs to the beta type-B retroviral polymerase family. HERV class-II K(HML-2) pol subfamily.</text>
</comment>
<dbReference type="InterPro" id="IPR013762">
    <property type="entry name" value="Integrase-like_cat_sf"/>
</dbReference>
<dbReference type="PANTHER" id="PTHR33066">
    <property type="entry name" value="INTEGRASE_SAM-LIKE_N DOMAIN-CONTAINING PROTEIN"/>
    <property type="match status" value="1"/>
</dbReference>
<accession>A0ABN9M6W5</accession>
<evidence type="ECO:0000256" key="1">
    <source>
        <dbReference type="ARBA" id="ARBA00010879"/>
    </source>
</evidence>
<keyword evidence="7" id="KW-1185">Reference proteome</keyword>
<dbReference type="CDD" id="cd03714">
    <property type="entry name" value="RT_DIRS1"/>
    <property type="match status" value="1"/>
</dbReference>
<dbReference type="Pfam" id="PF00078">
    <property type="entry name" value="RVT_1"/>
    <property type="match status" value="1"/>
</dbReference>
<dbReference type="EC" id="3.1.26.4" evidence="2"/>
<feature type="compositionally biased region" description="Basic and acidic residues" evidence="4">
    <location>
        <begin position="719"/>
        <end position="732"/>
    </location>
</feature>
<dbReference type="SUPFAM" id="SSF56672">
    <property type="entry name" value="DNA/RNA polymerases"/>
    <property type="match status" value="1"/>
</dbReference>
<dbReference type="SUPFAM" id="SSF47823">
    <property type="entry name" value="lambda integrase-like, N-terminal domain"/>
    <property type="match status" value="1"/>
</dbReference>
<dbReference type="Gene3D" id="3.30.70.270">
    <property type="match status" value="1"/>
</dbReference>
<keyword evidence="3" id="KW-0238">DNA-binding</keyword>
<name>A0ABN9M6W5_9NEOB</name>
<feature type="compositionally biased region" description="Basic and acidic residues" evidence="4">
    <location>
        <begin position="1012"/>
        <end position="1027"/>
    </location>
</feature>
<feature type="region of interest" description="Disordered" evidence="4">
    <location>
        <begin position="687"/>
        <end position="1076"/>
    </location>
</feature>
<evidence type="ECO:0000259" key="5">
    <source>
        <dbReference type="PROSITE" id="PS50878"/>
    </source>
</evidence>
<evidence type="ECO:0000256" key="3">
    <source>
        <dbReference type="ARBA" id="ARBA00023125"/>
    </source>
</evidence>
<gene>
    <name evidence="6" type="ORF">RIMI_LOCUS17020867</name>
</gene>
<evidence type="ECO:0000256" key="2">
    <source>
        <dbReference type="ARBA" id="ARBA00012180"/>
    </source>
</evidence>
<feature type="domain" description="Reverse transcriptase" evidence="5">
    <location>
        <begin position="1"/>
        <end position="290"/>
    </location>
</feature>
<feature type="compositionally biased region" description="Basic and acidic residues" evidence="4">
    <location>
        <begin position="855"/>
        <end position="877"/>
    </location>
</feature>
<dbReference type="Proteomes" id="UP001176940">
    <property type="component" value="Unassembled WGS sequence"/>
</dbReference>
<comment type="caution">
    <text evidence="6">The sequence shown here is derived from an EMBL/GenBank/DDBJ whole genome shotgun (WGS) entry which is preliminary data.</text>
</comment>
<feature type="compositionally biased region" description="Acidic residues" evidence="4">
    <location>
        <begin position="880"/>
        <end position="889"/>
    </location>
</feature>
<protein>
    <recommendedName>
        <fullName evidence="2">ribonuclease H</fullName>
        <ecNumber evidence="2">3.1.26.4</ecNumber>
    </recommendedName>
</protein>
<dbReference type="InterPro" id="IPR000477">
    <property type="entry name" value="RT_dom"/>
</dbReference>
<dbReference type="InterPro" id="IPR043128">
    <property type="entry name" value="Rev_trsase/Diguanyl_cyclase"/>
</dbReference>
<sequence length="1259" mass="140141">MKLRRRGSRDCTTTGADEYNGEGSAALRDIHLLLVPGAALSSAVTLRSDGAVTWLVRTLCLNVSAEDGVALEQGAATANGASVCMEHLWGHNVCAALYGAITGKDDVDIDALAAEIEGAGASKEQKSKAKKKNKKKQEFEDTLLVCAPLCSSSSSRSAPRTLARIFCGHSTICAEYSTSGQEFSTDKWDIFQDLVLQREHFQFVALPFSLASAPRVFTKIMAALMAILRVRGLVLFPYLDDNLIKAPSFSHAHESLSIVLDALARFGWLVNRKKSCLFPSQRIIFLGMLFDTRPSERQEIHSLSGHALAPGSSASLPPIGHEGSDLPPEFSVAQFNGVAVETAVLRASGLSDRVIHTMIQARKPSSSRIYYRTWKAYFRWCESNRVPSMAFSLPSLLAFLQAGLDSGLALSSLKGQVSALSILFQKTLASRPQVKTFLQGVAHAVPPYRAPVDAWDLNLVLDVLRVSPFEPLREIPLSVLSWKVTFLVAITSIRRVSELAALSCRPPFFVIHQDKVVLRPPPSFLPKVVSTFHLNEDIILPSFCPAPTHPLERSLNKLDLVMAERIYLDRTSTYQKTDSFFVIPHGTRRGQPASKATIARWIRMAILEAYRVKNRVPPPGIKAHSTRAVSASWAVHHRASALQLCKAATWSSIHTFAKFYKVHTYASADASLGRRILQAAVKPEIEETEAIPPKQEKKKKGQKGKKASFDEDDDNSDEMESKNAKARKEENTKNLSESEDYDDDDDDDHFNKTSKKRKGKNEAINKNPQVSEEAKDHDKEKVDIPGYSDEDSDDFSRGKKGKKKEPKAKPVTKADSEEEGEFKIKTAAQKKAEKKERERKKREEEKEKAKLKKQKDKDTEVSKREPEEEAASKKSAVEAEAAEVEDDDDGDKKKKDKKKKKGEKEEKDKKKKGPSSATVKAMQEALAKMKEEEERLKREEEERQRRLEEMEAKRLEEERLEQERKEKKKQKEKERKERLKKEGKLLTKSQKEARARAVATLKVLQAQGVEVPSKDSVPKKKPIYEDKKKKKPQQQTPNKEEPMEASSPVDDPESPVLEKEEPPLSAEPPDGTQTNGVRPVLIILNIRYRHIKRRCSDPDNDPGRCSVAVWSLESCHTDSSPATNDAGPLVTRVNIGVTKRRAALSNPMFTLVTSVNVKKTNKHYILTFRCLSPDTVLLCTDCERQPESTAVTSPLCSAFRLAGAHSAEKHSAGGQTAEGKDPDAFLILRRTSGQMYPLSDSDSDADQTSATQDMVDSLI</sequence>
<feature type="compositionally biased region" description="Basic residues" evidence="4">
    <location>
        <begin position="696"/>
        <end position="706"/>
    </location>
</feature>
<dbReference type="PROSITE" id="PS50878">
    <property type="entry name" value="RT_POL"/>
    <property type="match status" value="1"/>
</dbReference>
<evidence type="ECO:0000313" key="6">
    <source>
        <dbReference type="EMBL" id="CAJ0959908.1"/>
    </source>
</evidence>
<organism evidence="6 7">
    <name type="scientific">Ranitomeya imitator</name>
    <name type="common">mimic poison frog</name>
    <dbReference type="NCBI Taxonomy" id="111125"/>
    <lineage>
        <taxon>Eukaryota</taxon>
        <taxon>Metazoa</taxon>
        <taxon>Chordata</taxon>
        <taxon>Craniata</taxon>
        <taxon>Vertebrata</taxon>
        <taxon>Euteleostomi</taxon>
        <taxon>Amphibia</taxon>
        <taxon>Batrachia</taxon>
        <taxon>Anura</taxon>
        <taxon>Neobatrachia</taxon>
        <taxon>Hyloidea</taxon>
        <taxon>Dendrobatidae</taxon>
        <taxon>Dendrobatinae</taxon>
        <taxon>Ranitomeya</taxon>
    </lineage>
</organism>
<feature type="region of interest" description="Disordered" evidence="4">
    <location>
        <begin position="1236"/>
        <end position="1259"/>
    </location>
</feature>
<feature type="compositionally biased region" description="Acidic residues" evidence="4">
    <location>
        <begin position="737"/>
        <end position="748"/>
    </location>
</feature>
<dbReference type="Gene3D" id="1.10.443.10">
    <property type="entry name" value="Intergrase catalytic core"/>
    <property type="match status" value="1"/>
</dbReference>
<proteinExistence type="inferred from homology"/>
<dbReference type="Gene3D" id="1.10.150.130">
    <property type="match status" value="1"/>
</dbReference>
<feature type="compositionally biased region" description="Basic and acidic residues" evidence="4">
    <location>
        <begin position="927"/>
        <end position="995"/>
    </location>
</feature>
<feature type="compositionally biased region" description="Basic and acidic residues" evidence="4">
    <location>
        <begin position="772"/>
        <end position="783"/>
    </location>
</feature>
<reference evidence="6" key="1">
    <citation type="submission" date="2023-07" db="EMBL/GenBank/DDBJ databases">
        <authorList>
            <person name="Stuckert A."/>
        </authorList>
    </citation>
    <scope>NUCLEOTIDE SEQUENCE</scope>
</reference>
<dbReference type="InterPro" id="IPR043502">
    <property type="entry name" value="DNA/RNA_pol_sf"/>
</dbReference>
<dbReference type="EMBL" id="CAUEEQ010048721">
    <property type="protein sequence ID" value="CAJ0959908.1"/>
    <property type="molecule type" value="Genomic_DNA"/>
</dbReference>